<dbReference type="GO" id="GO:0005524">
    <property type="term" value="F:ATP binding"/>
    <property type="evidence" value="ECO:0007669"/>
    <property type="project" value="InterPro"/>
</dbReference>
<reference evidence="2 3" key="1">
    <citation type="submission" date="2018-01" db="EMBL/GenBank/DDBJ databases">
        <title>Draft genome sequences of six Vibrio diazotrophicus strains isolated from deep-sea sediments of the Baltic Sea.</title>
        <authorList>
            <person name="Castillo D."/>
            <person name="Vandieken V."/>
            <person name="Chiang O."/>
            <person name="Middelboe M."/>
        </authorList>
    </citation>
    <scope>NUCLEOTIDE SEQUENCE [LARGE SCALE GENOMIC DNA]</scope>
    <source>
        <strain evidence="2 3">60.27F</strain>
    </source>
</reference>
<sequence length="408" mass="47028">MTNIFITEIEVKEHPFLKPIHVKMKNTKNLKPIIITGRNGTGKTTLLTGLHKFTLSLVNNPTQLEDTKKAIKSFQDSIVLPSHAGDEHKNTRLSWERAIVQQEGFLLNTFGYVNATLNLDIPDDLLNNKYIIGLLETRRKTQLTNVTAISKPKINQTRSGSYSEQFLQYLVNIKSQQAFAIADGQNEEAKKITQWFHTLEKLFSDLFETPITLTFDRTNLTFKIFGNDKELEFNNLSDGYSSAINIISEVILRMEEHKFGDYTQSGIIFIDEIETHLHVSLQRNILTMLRAFFPNIQFIVTTHSPFVISSVDDAFVIDMESGEGFEQDDGFWKYSYEALVEGFFETEKFSVILESKIEEYERLSSYEPENLSKEERKALRKLAKELENVPLYKNESIEMKLKQLGLRK</sequence>
<name>A0A2J8I6K0_VIBDI</name>
<dbReference type="AlphaFoldDB" id="A0A2J8I6K0"/>
<dbReference type="RefSeq" id="WP_102965454.1">
    <property type="nucleotide sequence ID" value="NZ_POSK01000002.1"/>
</dbReference>
<dbReference type="InterPro" id="IPR003959">
    <property type="entry name" value="ATPase_AAA_core"/>
</dbReference>
<accession>A0A2J8I6K0</accession>
<dbReference type="GO" id="GO:0016887">
    <property type="term" value="F:ATP hydrolysis activity"/>
    <property type="evidence" value="ECO:0007669"/>
    <property type="project" value="InterPro"/>
</dbReference>
<dbReference type="SMART" id="SM00382">
    <property type="entry name" value="AAA"/>
    <property type="match status" value="1"/>
</dbReference>
<gene>
    <name evidence="2" type="ORF">C1N32_03980</name>
</gene>
<proteinExistence type="predicted"/>
<dbReference type="SUPFAM" id="SSF52540">
    <property type="entry name" value="P-loop containing nucleoside triphosphate hydrolases"/>
    <property type="match status" value="1"/>
</dbReference>
<dbReference type="InterPro" id="IPR051396">
    <property type="entry name" value="Bact_Antivir_Def_Nuclease"/>
</dbReference>
<dbReference type="PANTHER" id="PTHR43581">
    <property type="entry name" value="ATP/GTP PHOSPHATASE"/>
    <property type="match status" value="1"/>
</dbReference>
<evidence type="ECO:0000259" key="1">
    <source>
        <dbReference type="SMART" id="SM00382"/>
    </source>
</evidence>
<evidence type="ECO:0000313" key="3">
    <source>
        <dbReference type="Proteomes" id="UP000236449"/>
    </source>
</evidence>
<dbReference type="InterPro" id="IPR027417">
    <property type="entry name" value="P-loop_NTPase"/>
</dbReference>
<dbReference type="OrthoDB" id="9815944at2"/>
<dbReference type="InterPro" id="IPR003593">
    <property type="entry name" value="AAA+_ATPase"/>
</dbReference>
<dbReference type="PANTHER" id="PTHR43581:SF2">
    <property type="entry name" value="EXCINUCLEASE ATPASE SUBUNIT"/>
    <property type="match status" value="1"/>
</dbReference>
<dbReference type="Pfam" id="PF13304">
    <property type="entry name" value="AAA_21"/>
    <property type="match status" value="1"/>
</dbReference>
<dbReference type="Proteomes" id="UP000236449">
    <property type="component" value="Unassembled WGS sequence"/>
</dbReference>
<comment type="caution">
    <text evidence="2">The sequence shown here is derived from an EMBL/GenBank/DDBJ whole genome shotgun (WGS) entry which is preliminary data.</text>
</comment>
<organism evidence="2 3">
    <name type="scientific">Vibrio diazotrophicus</name>
    <dbReference type="NCBI Taxonomy" id="685"/>
    <lineage>
        <taxon>Bacteria</taxon>
        <taxon>Pseudomonadati</taxon>
        <taxon>Pseudomonadota</taxon>
        <taxon>Gammaproteobacteria</taxon>
        <taxon>Vibrionales</taxon>
        <taxon>Vibrionaceae</taxon>
        <taxon>Vibrio</taxon>
    </lineage>
</organism>
<feature type="domain" description="AAA+ ATPase" evidence="1">
    <location>
        <begin position="29"/>
        <end position="323"/>
    </location>
</feature>
<evidence type="ECO:0000313" key="2">
    <source>
        <dbReference type="EMBL" id="PNI06166.1"/>
    </source>
</evidence>
<dbReference type="EMBL" id="POSK01000002">
    <property type="protein sequence ID" value="PNI06166.1"/>
    <property type="molecule type" value="Genomic_DNA"/>
</dbReference>
<protein>
    <recommendedName>
        <fullName evidence="1">AAA+ ATPase domain-containing protein</fullName>
    </recommendedName>
</protein>
<dbReference type="Gene3D" id="3.40.50.300">
    <property type="entry name" value="P-loop containing nucleotide triphosphate hydrolases"/>
    <property type="match status" value="1"/>
</dbReference>